<feature type="repeat" description="WD" evidence="5">
    <location>
        <begin position="165"/>
        <end position="197"/>
    </location>
</feature>
<dbReference type="InterPro" id="IPR022751">
    <property type="entry name" value="Alpha_mannosyltransferase"/>
</dbReference>
<feature type="region of interest" description="Disordered" evidence="6">
    <location>
        <begin position="711"/>
        <end position="753"/>
    </location>
</feature>
<dbReference type="PROSITE" id="PS50294">
    <property type="entry name" value="WD_REPEATS_REGION"/>
    <property type="match status" value="2"/>
</dbReference>
<dbReference type="InterPro" id="IPR051858">
    <property type="entry name" value="WD_repeat_GAD-1"/>
</dbReference>
<dbReference type="PROSITE" id="PS50006">
    <property type="entry name" value="FHA_DOMAIN"/>
    <property type="match status" value="1"/>
</dbReference>
<dbReference type="InParanoid" id="A0A024G0S0"/>
<dbReference type="InterPro" id="IPR036322">
    <property type="entry name" value="WD40_repeat_dom_sf"/>
</dbReference>
<dbReference type="InterPro" id="IPR001680">
    <property type="entry name" value="WD40_rpt"/>
</dbReference>
<feature type="region of interest" description="Disordered" evidence="6">
    <location>
        <begin position="111"/>
        <end position="149"/>
    </location>
</feature>
<evidence type="ECO:0000313" key="8">
    <source>
        <dbReference type="EMBL" id="CCI40170.1"/>
    </source>
</evidence>
<dbReference type="PANTHER" id="PTHR16017">
    <property type="entry name" value="GASTRULATION DEFECTIVE PROTEIN 1-RELATED"/>
    <property type="match status" value="1"/>
</dbReference>
<comment type="similarity">
    <text evidence="1">Belongs to the MNN1/MNT family.</text>
</comment>
<feature type="compositionally biased region" description="Basic and acidic residues" evidence="6">
    <location>
        <begin position="122"/>
        <end position="140"/>
    </location>
</feature>
<proteinExistence type="inferred from homology"/>
<dbReference type="AlphaFoldDB" id="A0A024G0S0"/>
<dbReference type="EMBL" id="CAIX01000006">
    <property type="protein sequence ID" value="CCI40170.1"/>
    <property type="molecule type" value="Genomic_DNA"/>
</dbReference>
<dbReference type="GO" id="GO:0035861">
    <property type="term" value="C:site of double-strand break"/>
    <property type="evidence" value="ECO:0007669"/>
    <property type="project" value="TreeGrafter"/>
</dbReference>
<dbReference type="Proteomes" id="UP000053237">
    <property type="component" value="Unassembled WGS sequence"/>
</dbReference>
<evidence type="ECO:0000256" key="5">
    <source>
        <dbReference type="PROSITE-ProRule" id="PRU00221"/>
    </source>
</evidence>
<dbReference type="Pfam" id="PF00498">
    <property type="entry name" value="FHA"/>
    <property type="match status" value="1"/>
</dbReference>
<dbReference type="Gene3D" id="2.60.200.20">
    <property type="match status" value="1"/>
</dbReference>
<dbReference type="GO" id="GO:0005634">
    <property type="term" value="C:nucleus"/>
    <property type="evidence" value="ECO:0007669"/>
    <property type="project" value="TreeGrafter"/>
</dbReference>
<evidence type="ECO:0000256" key="2">
    <source>
        <dbReference type="ARBA" id="ARBA00022574"/>
    </source>
</evidence>
<dbReference type="PANTHER" id="PTHR16017:SF0">
    <property type="entry name" value="WD REPEAT-CONTAINING PROTEIN 70"/>
    <property type="match status" value="1"/>
</dbReference>
<feature type="repeat" description="WD" evidence="5">
    <location>
        <begin position="266"/>
        <end position="308"/>
    </location>
</feature>
<evidence type="ECO:0000256" key="3">
    <source>
        <dbReference type="ARBA" id="ARBA00022679"/>
    </source>
</evidence>
<organism evidence="8 9">
    <name type="scientific">Albugo candida</name>
    <dbReference type="NCBI Taxonomy" id="65357"/>
    <lineage>
        <taxon>Eukaryota</taxon>
        <taxon>Sar</taxon>
        <taxon>Stramenopiles</taxon>
        <taxon>Oomycota</taxon>
        <taxon>Peronosporomycetes</taxon>
        <taxon>Albuginales</taxon>
        <taxon>Albuginaceae</taxon>
        <taxon>Albugo</taxon>
    </lineage>
</organism>
<dbReference type="InterPro" id="IPR000253">
    <property type="entry name" value="FHA_dom"/>
</dbReference>
<dbReference type="OrthoDB" id="10264376at2759"/>
<dbReference type="SUPFAM" id="SSF49879">
    <property type="entry name" value="SMAD/FHA domain"/>
    <property type="match status" value="1"/>
</dbReference>
<dbReference type="Pfam" id="PF11051">
    <property type="entry name" value="Mannosyl_trans3"/>
    <property type="match status" value="1"/>
</dbReference>
<keyword evidence="4" id="KW-0677">Repeat</keyword>
<keyword evidence="9" id="KW-1185">Reference proteome</keyword>
<gene>
    <name evidence="8" type="ORF">BN9_009540</name>
</gene>
<accession>A0A024G0S0</accession>
<feature type="domain" description="FHA" evidence="7">
    <location>
        <begin position="1"/>
        <end position="38"/>
    </location>
</feature>
<dbReference type="STRING" id="65357.A0A024G0S0"/>
<feature type="compositionally biased region" description="Basic and acidic residues" evidence="6">
    <location>
        <begin position="559"/>
        <end position="568"/>
    </location>
</feature>
<dbReference type="GO" id="GO:0016757">
    <property type="term" value="F:glycosyltransferase activity"/>
    <property type="evidence" value="ECO:0007669"/>
    <property type="project" value="InterPro"/>
</dbReference>
<keyword evidence="3" id="KW-0808">Transferase</keyword>
<dbReference type="SMART" id="SM00320">
    <property type="entry name" value="WD40"/>
    <property type="match status" value="5"/>
</dbReference>
<dbReference type="Pfam" id="PF00400">
    <property type="entry name" value="WD40"/>
    <property type="match status" value="2"/>
</dbReference>
<evidence type="ECO:0000259" key="7">
    <source>
        <dbReference type="PROSITE" id="PS50006"/>
    </source>
</evidence>
<comment type="caution">
    <text evidence="8">The sequence shown here is derived from an EMBL/GenBank/DDBJ whole genome shotgun (WGS) entry which is preliminary data.</text>
</comment>
<feature type="region of interest" description="Disordered" evidence="6">
    <location>
        <begin position="552"/>
        <end position="578"/>
    </location>
</feature>
<dbReference type="InterPro" id="IPR015943">
    <property type="entry name" value="WD40/YVTN_repeat-like_dom_sf"/>
</dbReference>
<dbReference type="InterPro" id="IPR008984">
    <property type="entry name" value="SMAD_FHA_dom_sf"/>
</dbReference>
<sequence>MTWLSRTHAVIAHHHEDKKLKLMDLGSAQGTFLNDERLEPHQPMTLSNGDVIKFAASSRSYYVRNANPGSATNEAIDMAKTKSNPDMKEVRQQRDREIATLTAAMMQSPAAKSYGLSLQDEQGEKDAKKTDTVEDDRTSDNESEDAQDNVNVRYKLPITNQVILGGHHSKLISCVAIDPPGVRVATGSMDYHVKLWDFAGMARHVRPFREIEVDDGHPIMALSYSPSGDRLLAVLGSSQPKVLTREGVEELQFVKGDMYVVDMAHTKGHTHATTRGQWHPKARDEMITSSLDGTVRIWKLDGKRAFEKLINNKVLKMKGKSGRRCGVTTCTYNVDGSMIAGATADGQIQWIDPRRAYAGSSILIKDAHAPGSSDLGISCIRIAPDNKLFASRSCVDQTIKLWDMRKTSSPLKIYTNVDGAFGTANVAFNATGSCLAAGISVPRGKGSHGQVRFYDVHSLGVSDPIAGIEMNVDESAICVEWHHSINQLLVGTSENNCRVCYDPALSTKGVLVSTTKKLKTKSAEFGARIDGVGKIHNPHALPMYRDEISVSRQLHRTRKDPVKSKAPEKPITGPGVGGKISGSTTFTQYFMQSHIKRSFREEDPREAILKYAKKAKDDPQFLGVAYAQSQPNDKIDKRYQLAGETLEEEALRHEEEEKRLLQIVVLLWSSRNGKPILSARLTSAFTSTLPHADKNEQSSTIQHHLRDDAHYNQSAASSKAMDADSIGHHKSTTDISASSSLTSPSLASTPEESTTGAEISYARGIILCLHEEIVPMGISLIRELRCLGNMELVQVFFCFPDEISNHTRDLFRHLDDRIQLIDVCTEMIQSGKMEEKLAKTFRSYWIKPLALYHTNITEVLLLDADVLAMRDPSIIRSSPGYNRTGTMFFYDRVVRKRVNFNRKVKLSRTSKEPPIQYLKAWVQKFPYARFNLSGPNPSAHLKQSLSFNESSCHEQDSSIVAVDKSRVGKALDVLWYMMTEKRFLYKFSWGDKEGFWLSWEFAHQPYTFSPWGVSAIDSFPNGDIKRHSETLCGNMAHYMPFEDDDDELLYVNGKTLLDPYPFGLRKVLKTDRLTLVYNLRNSFLN</sequence>
<protein>
    <recommendedName>
        <fullName evidence="7">FHA domain-containing protein</fullName>
    </recommendedName>
</protein>
<reference evidence="8 9" key="1">
    <citation type="submission" date="2012-05" db="EMBL/GenBank/DDBJ databases">
        <title>Recombination and specialization in a pathogen metapopulation.</title>
        <authorList>
            <person name="Gardiner A."/>
            <person name="Kemen E."/>
            <person name="Schultz-Larsen T."/>
            <person name="MacLean D."/>
            <person name="Van Oosterhout C."/>
            <person name="Jones J.D.G."/>
        </authorList>
    </citation>
    <scope>NUCLEOTIDE SEQUENCE [LARGE SCALE GENOMIC DNA]</scope>
    <source>
        <strain evidence="8 9">Ac Nc2</strain>
    </source>
</reference>
<feature type="compositionally biased region" description="Low complexity" evidence="6">
    <location>
        <begin position="736"/>
        <end position="750"/>
    </location>
</feature>
<dbReference type="SUPFAM" id="SSF50978">
    <property type="entry name" value="WD40 repeat-like"/>
    <property type="match status" value="1"/>
</dbReference>
<dbReference type="SUPFAM" id="SSF53448">
    <property type="entry name" value="Nucleotide-diphospho-sugar transferases"/>
    <property type="match status" value="1"/>
</dbReference>
<keyword evidence="2 5" id="KW-0853">WD repeat</keyword>
<dbReference type="PROSITE" id="PS50082">
    <property type="entry name" value="WD_REPEATS_2"/>
    <property type="match status" value="2"/>
</dbReference>
<name>A0A024G0S0_9STRA</name>
<evidence type="ECO:0000256" key="4">
    <source>
        <dbReference type="ARBA" id="ARBA00022737"/>
    </source>
</evidence>
<evidence type="ECO:0000256" key="1">
    <source>
        <dbReference type="ARBA" id="ARBA00009105"/>
    </source>
</evidence>
<evidence type="ECO:0000313" key="9">
    <source>
        <dbReference type="Proteomes" id="UP000053237"/>
    </source>
</evidence>
<dbReference type="InterPro" id="IPR029044">
    <property type="entry name" value="Nucleotide-diphossugar_trans"/>
</dbReference>
<dbReference type="Gene3D" id="2.130.10.10">
    <property type="entry name" value="YVTN repeat-like/Quinoprotein amine dehydrogenase"/>
    <property type="match status" value="2"/>
</dbReference>
<evidence type="ECO:0000256" key="6">
    <source>
        <dbReference type="SAM" id="MobiDB-lite"/>
    </source>
</evidence>